<sequence length="229" mass="25226">MRASGQPLPRELQDTIAAGATLPYHRHAHSSTFAAGNGLRQYPQLEHYDAPSALPLPQEQEEEHAMHALRSLRSSSLSSSGANAPGADAPHDLRCPITLELLEDPVIAADGKTCSREDIADWFVKGRLSSPPTSKELDSFELKPDYEMRARISRWQQECQAAQQRRASLMVSSPMTNMQRGPPERPLACRRSNLAPLRMGTTLMDSNLSPLQSSLWSVVRTVSLKACVT</sequence>
<dbReference type="EMBL" id="CAXHTA020000017">
    <property type="protein sequence ID" value="CAL5227153.1"/>
    <property type="molecule type" value="Genomic_DNA"/>
</dbReference>
<evidence type="ECO:0000256" key="1">
    <source>
        <dbReference type="SAM" id="MobiDB-lite"/>
    </source>
</evidence>
<evidence type="ECO:0000313" key="3">
    <source>
        <dbReference type="EMBL" id="CAL5227153.1"/>
    </source>
</evidence>
<dbReference type="Proteomes" id="UP001497392">
    <property type="component" value="Unassembled WGS sequence"/>
</dbReference>
<name>A0ABP1GAK5_9CHLO</name>
<dbReference type="InterPro" id="IPR003613">
    <property type="entry name" value="Ubox_domain"/>
</dbReference>
<reference evidence="3 4" key="1">
    <citation type="submission" date="2024-06" db="EMBL/GenBank/DDBJ databases">
        <authorList>
            <person name="Kraege A."/>
            <person name="Thomma B."/>
        </authorList>
    </citation>
    <scope>NUCLEOTIDE SEQUENCE [LARGE SCALE GENOMIC DNA]</scope>
</reference>
<feature type="compositionally biased region" description="Low complexity" evidence="1">
    <location>
        <begin position="69"/>
        <end position="80"/>
    </location>
</feature>
<dbReference type="InterPro" id="IPR052085">
    <property type="entry name" value="WD-SAM-U-box"/>
</dbReference>
<feature type="domain" description="U-box" evidence="2">
    <location>
        <begin position="88"/>
        <end position="162"/>
    </location>
</feature>
<gene>
    <name evidence="3" type="primary">g10066</name>
    <name evidence="3" type="ORF">VP750_LOCUS9059</name>
</gene>
<dbReference type="Gene3D" id="3.30.40.10">
    <property type="entry name" value="Zinc/RING finger domain, C3HC4 (zinc finger)"/>
    <property type="match status" value="1"/>
</dbReference>
<dbReference type="SMART" id="SM00504">
    <property type="entry name" value="Ubox"/>
    <property type="match status" value="1"/>
</dbReference>
<dbReference type="PANTHER" id="PTHR46573">
    <property type="entry name" value="WD REPEAT, SAM AND U-BOX DOMAIN-CONTAINING PROTEIN 1"/>
    <property type="match status" value="1"/>
</dbReference>
<proteinExistence type="predicted"/>
<keyword evidence="4" id="KW-1185">Reference proteome</keyword>
<dbReference type="PANTHER" id="PTHR46573:SF1">
    <property type="entry name" value="WD REPEAT, SAM AND U-BOX DOMAIN-CONTAINING PROTEIN 1"/>
    <property type="match status" value="1"/>
</dbReference>
<accession>A0ABP1GAK5</accession>
<dbReference type="PROSITE" id="PS51698">
    <property type="entry name" value="U_BOX"/>
    <property type="match status" value="1"/>
</dbReference>
<evidence type="ECO:0000313" key="4">
    <source>
        <dbReference type="Proteomes" id="UP001497392"/>
    </source>
</evidence>
<dbReference type="Pfam" id="PF04564">
    <property type="entry name" value="U-box"/>
    <property type="match status" value="1"/>
</dbReference>
<dbReference type="SUPFAM" id="SSF57850">
    <property type="entry name" value="RING/U-box"/>
    <property type="match status" value="1"/>
</dbReference>
<organism evidence="3 4">
    <name type="scientific">Coccomyxa viridis</name>
    <dbReference type="NCBI Taxonomy" id="1274662"/>
    <lineage>
        <taxon>Eukaryota</taxon>
        <taxon>Viridiplantae</taxon>
        <taxon>Chlorophyta</taxon>
        <taxon>core chlorophytes</taxon>
        <taxon>Trebouxiophyceae</taxon>
        <taxon>Trebouxiophyceae incertae sedis</taxon>
        <taxon>Coccomyxaceae</taxon>
        <taxon>Coccomyxa</taxon>
    </lineage>
</organism>
<protein>
    <submittedName>
        <fullName evidence="3">G10066 protein</fullName>
    </submittedName>
</protein>
<comment type="caution">
    <text evidence="3">The sequence shown here is derived from an EMBL/GenBank/DDBJ whole genome shotgun (WGS) entry which is preliminary data.</text>
</comment>
<feature type="region of interest" description="Disordered" evidence="1">
    <location>
        <begin position="69"/>
        <end position="90"/>
    </location>
</feature>
<dbReference type="InterPro" id="IPR013083">
    <property type="entry name" value="Znf_RING/FYVE/PHD"/>
</dbReference>
<evidence type="ECO:0000259" key="2">
    <source>
        <dbReference type="PROSITE" id="PS51698"/>
    </source>
</evidence>